<dbReference type="Pfam" id="PF05573">
    <property type="entry name" value="NosL"/>
    <property type="match status" value="1"/>
</dbReference>
<reference evidence="3" key="1">
    <citation type="journal article" date="2019" name="Microbiol. Resour. Announc.">
        <title>Complete Genome Sequence of Halomonas olivaria, a Moderately Halophilic Bacterium Isolated from Olive Processing Effluents, Obtained by Nanopore Sequencing.</title>
        <authorList>
            <person name="Nagata S."/>
            <person name="Ii K.M."/>
            <person name="Tsukimi T."/>
            <person name="Miura M.C."/>
            <person name="Galipon J."/>
            <person name="Arakawa K."/>
        </authorList>
    </citation>
    <scope>NUCLEOTIDE SEQUENCE [LARGE SCALE GENOMIC DNA]</scope>
    <source>
        <strain evidence="3">TYRC17</strain>
    </source>
</reference>
<dbReference type="Proteomes" id="UP000289555">
    <property type="component" value="Chromosome"/>
</dbReference>
<organism evidence="2 3">
    <name type="scientific">Vreelandella olivaria</name>
    <dbReference type="NCBI Taxonomy" id="390919"/>
    <lineage>
        <taxon>Bacteria</taxon>
        <taxon>Pseudomonadati</taxon>
        <taxon>Pseudomonadota</taxon>
        <taxon>Gammaproteobacteria</taxon>
        <taxon>Oceanospirillales</taxon>
        <taxon>Halomonadaceae</taxon>
        <taxon>Vreelandella</taxon>
    </lineage>
</organism>
<keyword evidence="1" id="KW-0732">Signal</keyword>
<gene>
    <name evidence="2" type="primary">nosL</name>
    <name evidence="2" type="ORF">HORIV_38100</name>
</gene>
<dbReference type="PANTHER" id="PTHR41247">
    <property type="entry name" value="HTH-TYPE TRANSCRIPTIONAL REPRESSOR YCNK"/>
    <property type="match status" value="1"/>
</dbReference>
<protein>
    <submittedName>
        <fullName evidence="2">Nitrous oxide reductase accessory protein NosL</fullName>
    </submittedName>
</protein>
<dbReference type="EMBL" id="AP019416">
    <property type="protein sequence ID" value="BBI51389.1"/>
    <property type="molecule type" value="Genomic_DNA"/>
</dbReference>
<evidence type="ECO:0000256" key="1">
    <source>
        <dbReference type="SAM" id="SignalP"/>
    </source>
</evidence>
<dbReference type="Gene3D" id="3.30.70.2060">
    <property type="match status" value="1"/>
</dbReference>
<dbReference type="SUPFAM" id="SSF160387">
    <property type="entry name" value="NosL/MerB-like"/>
    <property type="match status" value="1"/>
</dbReference>
<evidence type="ECO:0000313" key="3">
    <source>
        <dbReference type="Proteomes" id="UP000289555"/>
    </source>
</evidence>
<evidence type="ECO:0000313" key="2">
    <source>
        <dbReference type="EMBL" id="BBI51389.1"/>
    </source>
</evidence>
<proteinExistence type="predicted"/>
<accession>A0ABN5WWP0</accession>
<sequence>MPALLPILALIILLMTGCNNATDSAERMPPQPISGDDICHVCGMFITEFEGPKGQAFMQSHSDARKFCSTLEMFVFLQQPENQTQLRHAYVHDAGVTPWEAPKDDAFIPAADAWYVVGHDRRGSMGHTLAPFSSHEHAEQFAAVHGGEIITYDDIDLELLARLGRHEGAAMPPTQWHNKSEE</sequence>
<dbReference type="InterPro" id="IPR008719">
    <property type="entry name" value="N2O_reductase_NosL"/>
</dbReference>
<dbReference type="Gene3D" id="3.30.70.2050">
    <property type="match status" value="1"/>
</dbReference>
<name>A0ABN5WWP0_9GAMM</name>
<feature type="signal peptide" evidence="1">
    <location>
        <begin position="1"/>
        <end position="21"/>
    </location>
</feature>
<feature type="chain" id="PRO_5046019280" evidence="1">
    <location>
        <begin position="22"/>
        <end position="182"/>
    </location>
</feature>
<keyword evidence="3" id="KW-1185">Reference proteome</keyword>
<dbReference type="PANTHER" id="PTHR41247:SF1">
    <property type="entry name" value="HTH-TYPE TRANSCRIPTIONAL REPRESSOR YCNK"/>
    <property type="match status" value="1"/>
</dbReference>